<dbReference type="AlphaFoldDB" id="A0A7I7SD56"/>
<gene>
    <name evidence="1" type="ORF">B8W67_10125</name>
</gene>
<dbReference type="InterPro" id="IPR046252">
    <property type="entry name" value="DUF6285"/>
</dbReference>
<dbReference type="Pfam" id="PF19802">
    <property type="entry name" value="DUF6285"/>
    <property type="match status" value="1"/>
</dbReference>
<organism evidence="1 2">
    <name type="scientific">Mycolicibacillus koreensis</name>
    <dbReference type="NCBI Taxonomy" id="1069220"/>
    <lineage>
        <taxon>Bacteria</taxon>
        <taxon>Bacillati</taxon>
        <taxon>Actinomycetota</taxon>
        <taxon>Actinomycetes</taxon>
        <taxon>Mycobacteriales</taxon>
        <taxon>Mycobacteriaceae</taxon>
        <taxon>Mycolicibacillus</taxon>
    </lineage>
</organism>
<name>A0A7I7SD56_9MYCO</name>
<comment type="caution">
    <text evidence="1">The sequence shown here is derived from an EMBL/GenBank/DDBJ whole genome shotgun (WGS) entry which is preliminary data.</text>
</comment>
<dbReference type="EMBL" id="NCXO01000019">
    <property type="protein sequence ID" value="OSC33594.1"/>
    <property type="molecule type" value="Genomic_DNA"/>
</dbReference>
<sequence length="115" mass="11701">MSAGLYGRPTAAELVEAVIEFLTTEVAAATTGAVAFHTKVAANALRIVQRELHEGATGADAAAAALNGLGFDDEAAVAAAVRAGDFDERGDELTAALETLVRHRLAVAHPGYAGD</sequence>
<dbReference type="OrthoDB" id="4626810at2"/>
<evidence type="ECO:0000313" key="1">
    <source>
        <dbReference type="EMBL" id="OSC33594.1"/>
    </source>
</evidence>
<protein>
    <submittedName>
        <fullName evidence="1">Uncharacterized protein</fullName>
    </submittedName>
</protein>
<proteinExistence type="predicted"/>
<dbReference type="Proteomes" id="UP000193577">
    <property type="component" value="Unassembled WGS sequence"/>
</dbReference>
<accession>A0A7I7SD56</accession>
<reference evidence="1 2" key="1">
    <citation type="submission" date="2017-04" db="EMBL/GenBank/DDBJ databases">
        <title>The new phylogeny of genus Mycobacterium.</title>
        <authorList>
            <person name="Tortoli E."/>
            <person name="Trovato A."/>
            <person name="Cirillo D.M."/>
        </authorList>
    </citation>
    <scope>NUCLEOTIDE SEQUENCE [LARGE SCALE GENOMIC DNA]</scope>
    <source>
        <strain evidence="1 2">KCTC 19819</strain>
    </source>
</reference>
<dbReference type="RefSeq" id="WP_085303829.1">
    <property type="nucleotide sequence ID" value="NZ_AP022594.1"/>
</dbReference>
<keyword evidence="2" id="KW-1185">Reference proteome</keyword>
<evidence type="ECO:0000313" key="2">
    <source>
        <dbReference type="Proteomes" id="UP000193577"/>
    </source>
</evidence>